<feature type="region of interest" description="Disordered" evidence="1">
    <location>
        <begin position="211"/>
        <end position="272"/>
    </location>
</feature>
<proteinExistence type="predicted"/>
<comment type="caution">
    <text evidence="3">The sequence shown here is derived from an EMBL/GenBank/DDBJ whole genome shotgun (WGS) entry which is preliminary data.</text>
</comment>
<reference evidence="3" key="1">
    <citation type="submission" date="2021-07" db="EMBL/GenBank/DDBJ databases">
        <authorList>
            <person name="Catto M.A."/>
            <person name="Jacobson A."/>
            <person name="Kennedy G."/>
            <person name="Labadie P."/>
            <person name="Hunt B.G."/>
            <person name="Srinivasan R."/>
        </authorList>
    </citation>
    <scope>NUCLEOTIDE SEQUENCE</scope>
    <source>
        <strain evidence="3">PL_HMW_Pooled</strain>
        <tissue evidence="3">Head</tissue>
    </source>
</reference>
<organism evidence="3 4">
    <name type="scientific">Frankliniella fusca</name>
    <dbReference type="NCBI Taxonomy" id="407009"/>
    <lineage>
        <taxon>Eukaryota</taxon>
        <taxon>Metazoa</taxon>
        <taxon>Ecdysozoa</taxon>
        <taxon>Arthropoda</taxon>
        <taxon>Hexapoda</taxon>
        <taxon>Insecta</taxon>
        <taxon>Pterygota</taxon>
        <taxon>Neoptera</taxon>
        <taxon>Paraneoptera</taxon>
        <taxon>Thysanoptera</taxon>
        <taxon>Terebrantia</taxon>
        <taxon>Thripoidea</taxon>
        <taxon>Thripidae</taxon>
        <taxon>Frankliniella</taxon>
    </lineage>
</organism>
<dbReference type="PANTHER" id="PTHR19303:SF74">
    <property type="entry name" value="POGO TRANSPOSABLE ELEMENT WITH KRAB DOMAIN"/>
    <property type="match status" value="1"/>
</dbReference>
<reference evidence="3" key="2">
    <citation type="journal article" date="2023" name="BMC Genomics">
        <title>Pest status, molecular evolution, and epigenetic factors derived from the genome assembly of Frankliniella fusca, a thysanopteran phytovirus vector.</title>
        <authorList>
            <person name="Catto M.A."/>
            <person name="Labadie P.E."/>
            <person name="Jacobson A.L."/>
            <person name="Kennedy G.G."/>
            <person name="Srinivasan R."/>
            <person name="Hunt B.G."/>
        </authorList>
    </citation>
    <scope>NUCLEOTIDE SEQUENCE</scope>
    <source>
        <strain evidence="3">PL_HMW_Pooled</strain>
    </source>
</reference>
<feature type="compositionally biased region" description="Polar residues" evidence="1">
    <location>
        <begin position="156"/>
        <end position="167"/>
    </location>
</feature>
<gene>
    <name evidence="3" type="ORF">KUF71_024961</name>
</gene>
<dbReference type="Pfam" id="PF03184">
    <property type="entry name" value="DDE_1"/>
    <property type="match status" value="1"/>
</dbReference>
<accession>A0AAE1I0J5</accession>
<feature type="region of interest" description="Disordered" evidence="1">
    <location>
        <begin position="153"/>
        <end position="174"/>
    </location>
</feature>
<name>A0AAE1I0J5_9NEOP</name>
<sequence>MSEEAFPGTLCLANKSGWMTREMFFEAIKHFIQHSNSSKDNPSLLVYDNVDSHLTIDVIRPCKENGVTLFTVPPHTTHKTQPLDVGIVPFNDQIFQEHEFVKSSVTFIPEEQHNENLDNEQGGNDDNILNENEQEAQEICRESVRAITFNIDDNSEASTARQANNQNDQEKQKKMAPIRVVNANENQSVSGAAEAGCSTVKTHISPKNLWGIPKLVRKESQRKPRRKGKSAVPTDTPEKDEIERRELEKQEKERIANQRKKGKGRKKNCRNF</sequence>
<feature type="compositionally biased region" description="Basic residues" evidence="1">
    <location>
        <begin position="257"/>
        <end position="272"/>
    </location>
</feature>
<keyword evidence="4" id="KW-1185">Reference proteome</keyword>
<feature type="compositionally biased region" description="Basic and acidic residues" evidence="1">
    <location>
        <begin position="236"/>
        <end position="256"/>
    </location>
</feature>
<evidence type="ECO:0000313" key="4">
    <source>
        <dbReference type="Proteomes" id="UP001219518"/>
    </source>
</evidence>
<feature type="domain" description="DDE-1" evidence="2">
    <location>
        <begin position="13"/>
        <end position="88"/>
    </location>
</feature>
<evidence type="ECO:0000259" key="2">
    <source>
        <dbReference type="Pfam" id="PF03184"/>
    </source>
</evidence>
<dbReference type="GO" id="GO:0003677">
    <property type="term" value="F:DNA binding"/>
    <property type="evidence" value="ECO:0007669"/>
    <property type="project" value="TreeGrafter"/>
</dbReference>
<dbReference type="Proteomes" id="UP001219518">
    <property type="component" value="Unassembled WGS sequence"/>
</dbReference>
<dbReference type="AlphaFoldDB" id="A0AAE1I0J5"/>
<dbReference type="GO" id="GO:0005634">
    <property type="term" value="C:nucleus"/>
    <property type="evidence" value="ECO:0007669"/>
    <property type="project" value="TreeGrafter"/>
</dbReference>
<evidence type="ECO:0000256" key="1">
    <source>
        <dbReference type="SAM" id="MobiDB-lite"/>
    </source>
</evidence>
<dbReference type="PANTHER" id="PTHR19303">
    <property type="entry name" value="TRANSPOSON"/>
    <property type="match status" value="1"/>
</dbReference>
<dbReference type="InterPro" id="IPR050863">
    <property type="entry name" value="CenT-Element_Derived"/>
</dbReference>
<evidence type="ECO:0000313" key="3">
    <source>
        <dbReference type="EMBL" id="KAK3931049.1"/>
    </source>
</evidence>
<dbReference type="EMBL" id="JAHWGI010001416">
    <property type="protein sequence ID" value="KAK3931049.1"/>
    <property type="molecule type" value="Genomic_DNA"/>
</dbReference>
<protein>
    <submittedName>
        <fullName evidence="3">Tigger transposable element-derived protein 6</fullName>
    </submittedName>
</protein>
<dbReference type="InterPro" id="IPR004875">
    <property type="entry name" value="DDE_SF_endonuclease_dom"/>
</dbReference>